<evidence type="ECO:0000313" key="1">
    <source>
        <dbReference type="EMBL" id="SCV00645.1"/>
    </source>
</evidence>
<organism evidence="1 2">
    <name type="scientific">Lachancea mirantina</name>
    <dbReference type="NCBI Taxonomy" id="1230905"/>
    <lineage>
        <taxon>Eukaryota</taxon>
        <taxon>Fungi</taxon>
        <taxon>Dikarya</taxon>
        <taxon>Ascomycota</taxon>
        <taxon>Saccharomycotina</taxon>
        <taxon>Saccharomycetes</taxon>
        <taxon>Saccharomycetales</taxon>
        <taxon>Saccharomycetaceae</taxon>
        <taxon>Lachancea</taxon>
    </lineage>
</organism>
<dbReference type="EMBL" id="LT598469">
    <property type="protein sequence ID" value="SCV00645.1"/>
    <property type="molecule type" value="Genomic_DNA"/>
</dbReference>
<reference evidence="1 2" key="1">
    <citation type="submission" date="2016-03" db="EMBL/GenBank/DDBJ databases">
        <authorList>
            <person name="Devillers H."/>
        </authorList>
    </citation>
    <scope>NUCLEOTIDE SEQUENCE [LARGE SCALE GENOMIC DNA]</scope>
    <source>
        <strain evidence="1">CBS 11717</strain>
    </source>
</reference>
<dbReference type="OrthoDB" id="4035321at2759"/>
<proteinExistence type="predicted"/>
<evidence type="ECO:0000313" key="2">
    <source>
        <dbReference type="Proteomes" id="UP000191024"/>
    </source>
</evidence>
<dbReference type="AlphaFoldDB" id="A0A1G4K979"/>
<protein>
    <submittedName>
        <fullName evidence="1">LAMI_0G06414g1_1</fullName>
    </submittedName>
</protein>
<name>A0A1G4K979_9SACH</name>
<sequence length="290" mass="32135">MVVYYIRTLEIQRSKPLSKKEGGTSSTTMRGGSIARFSRVHDAAQYVNDQLRARNLVADSQRLCFASVDDTQLGSQLARIQNDKLVINTIHKLLQALADAESAIEEVSHGESQTPIPAVAAAAAPAAAASVPRVARRVSKPRPRQTIAAARRQQLALEQLRARVADPDRDRTWWCAESSLARPDETELDADHVTSAPSPLPQAESRLLRRVLEREHLSELALRNLATFLHDANGFLYTRCVHQCERELPKRIDLASEDTDGIADVSETTDAVTLRLQELVNDWHDIAALL</sequence>
<keyword evidence="2" id="KW-1185">Reference proteome</keyword>
<accession>A0A1G4K979</accession>
<gene>
    <name evidence="1" type="ORF">LAMI_0G06414G</name>
</gene>
<dbReference type="Proteomes" id="UP000191024">
    <property type="component" value="Chromosome G"/>
</dbReference>